<comment type="caution">
    <text evidence="6">The sequence shown here is derived from an EMBL/GenBank/DDBJ whole genome shotgun (WGS) entry which is preliminary data.</text>
</comment>
<dbReference type="InterPro" id="IPR052021">
    <property type="entry name" value="Type-I_RS_S_subunit"/>
</dbReference>
<evidence type="ECO:0000256" key="4">
    <source>
        <dbReference type="SAM" id="Coils"/>
    </source>
</evidence>
<keyword evidence="4" id="KW-0175">Coiled coil</keyword>
<accession>R6I9B8</accession>
<organism evidence="6">
    <name type="scientific">Phascolarctobacterium faecium</name>
    <dbReference type="NCBI Taxonomy" id="33025"/>
    <lineage>
        <taxon>Bacteria</taxon>
        <taxon>Bacillati</taxon>
        <taxon>Bacillota</taxon>
        <taxon>Negativicutes</taxon>
        <taxon>Acidaminococcales</taxon>
        <taxon>Acidaminococcaceae</taxon>
        <taxon>Phascolarctobacterium</taxon>
    </lineage>
</organism>
<dbReference type="InterPro" id="IPR000055">
    <property type="entry name" value="Restrct_endonuc_typeI_TRD"/>
</dbReference>
<gene>
    <name evidence="6" type="ORF">BN533_01841</name>
</gene>
<dbReference type="HOGENOM" id="CLU_021095_10_3_9"/>
<comment type="similarity">
    <text evidence="1">Belongs to the type-I restriction system S methylase family.</text>
</comment>
<dbReference type="eggNOG" id="COG0732">
    <property type="taxonomic scope" value="Bacteria"/>
</dbReference>
<keyword evidence="6" id="KW-0378">Hydrolase</keyword>
<dbReference type="PANTHER" id="PTHR30408">
    <property type="entry name" value="TYPE-1 RESTRICTION ENZYME ECOKI SPECIFICITY PROTEIN"/>
    <property type="match status" value="1"/>
</dbReference>
<proteinExistence type="inferred from homology"/>
<dbReference type="GO" id="GO:0003677">
    <property type="term" value="F:DNA binding"/>
    <property type="evidence" value="ECO:0007669"/>
    <property type="project" value="UniProtKB-KW"/>
</dbReference>
<keyword evidence="6" id="KW-0540">Nuclease</keyword>
<feature type="coiled-coil region" evidence="4">
    <location>
        <begin position="340"/>
        <end position="367"/>
    </location>
</feature>
<dbReference type="PANTHER" id="PTHR30408:SF12">
    <property type="entry name" value="TYPE I RESTRICTION ENZYME MJAVIII SPECIFICITY SUBUNIT"/>
    <property type="match status" value="1"/>
</dbReference>
<evidence type="ECO:0000256" key="3">
    <source>
        <dbReference type="ARBA" id="ARBA00023125"/>
    </source>
</evidence>
<dbReference type="SUPFAM" id="SSF116734">
    <property type="entry name" value="DNA methylase specificity domain"/>
    <property type="match status" value="2"/>
</dbReference>
<dbReference type="InterPro" id="IPR044946">
    <property type="entry name" value="Restrct_endonuc_typeI_TRD_sf"/>
</dbReference>
<dbReference type="CDD" id="cd17293">
    <property type="entry name" value="RMtype1_S_Ppo21ORF8840P_TRD1-CR1_like"/>
    <property type="match status" value="1"/>
</dbReference>
<dbReference type="Pfam" id="PF01420">
    <property type="entry name" value="Methylase_S"/>
    <property type="match status" value="2"/>
</dbReference>
<evidence type="ECO:0000259" key="5">
    <source>
        <dbReference type="Pfam" id="PF01420"/>
    </source>
</evidence>
<protein>
    <submittedName>
        <fullName evidence="6">Restriction endonuclease S subunits</fullName>
    </submittedName>
</protein>
<dbReference type="GO" id="GO:0004519">
    <property type="term" value="F:endonuclease activity"/>
    <property type="evidence" value="ECO:0007669"/>
    <property type="project" value="UniProtKB-KW"/>
</dbReference>
<reference evidence="6" key="1">
    <citation type="submission" date="2012-11" db="EMBL/GenBank/DDBJ databases">
        <title>Dependencies among metagenomic species, viruses, plasmids and units of genetic variation.</title>
        <authorList>
            <person name="Nielsen H.B."/>
            <person name="Almeida M."/>
            <person name="Juncker A.S."/>
            <person name="Rasmussen S."/>
            <person name="Li J."/>
            <person name="Sunagawa S."/>
            <person name="Plichta D."/>
            <person name="Gautier L."/>
            <person name="Le Chatelier E."/>
            <person name="Peletier E."/>
            <person name="Bonde I."/>
            <person name="Nielsen T."/>
            <person name="Manichanh C."/>
            <person name="Arumugam M."/>
            <person name="Batto J."/>
            <person name="Santos M.B.Q.D."/>
            <person name="Blom N."/>
            <person name="Borruel N."/>
            <person name="Burgdorf K.S."/>
            <person name="Boumezbeur F."/>
            <person name="Casellas F."/>
            <person name="Dore J."/>
            <person name="Guarner F."/>
            <person name="Hansen T."/>
            <person name="Hildebrand F."/>
            <person name="Kaas R.S."/>
            <person name="Kennedy S."/>
            <person name="Kristiansen K."/>
            <person name="Kultima J.R."/>
            <person name="Leonard P."/>
            <person name="Levenez F."/>
            <person name="Lund O."/>
            <person name="Moumen B."/>
            <person name="Le Paslier D."/>
            <person name="Pons N."/>
            <person name="Pedersen O."/>
            <person name="Prifti E."/>
            <person name="Qin J."/>
            <person name="Raes J."/>
            <person name="Tap J."/>
            <person name="Tims S."/>
            <person name="Ussery D.W."/>
            <person name="Yamada T."/>
            <person name="MetaHit consortium"/>
            <person name="Renault P."/>
            <person name="Sicheritz-Ponten T."/>
            <person name="Bork P."/>
            <person name="Wang J."/>
            <person name="Brunak S."/>
            <person name="Ehrlich S.D."/>
        </authorList>
    </citation>
    <scope>NUCLEOTIDE SEQUENCE [LARGE SCALE GENOMIC DNA]</scope>
</reference>
<dbReference type="RefSeq" id="WP_021718741.1">
    <property type="nucleotide sequence ID" value="NZ_CAUERG010000004.1"/>
</dbReference>
<sequence>MGKWELVSVSEVTNILDNKRVPITASERRSGKYPYYGANGVQDYIDNFIFDDELVLLAEDGGNFGSATRPIAYRVSGKCWVNNHAHVLKPKENLDVDYLCYSIMFYDVLPLISGTTRAKLNKSALSKMLIPLPPLDIQKRIAAALDTANALIEKRKEQIEKLDFLIKSQFIEMFGDPVTNPKGWEKKKLKKECDVITGNTPSRLNLSNYGNYIEWIKSDNINTTSMYLTQAREGLSEEGLSIARSVDEGNILMTCIAGSLSCIGNVAIADRKVSFNQQINAIVPKENNHLFIYHLLLLSKPYIQGKVNMSLKGILSKGKLLELEFFFPPLSLQIQFAEFVEKVEAQKALLKKSLADMEQNYQSFMQKCFKGEIF</sequence>
<evidence type="ECO:0000256" key="1">
    <source>
        <dbReference type="ARBA" id="ARBA00010923"/>
    </source>
</evidence>
<feature type="domain" description="Type I restriction modification DNA specificity" evidence="5">
    <location>
        <begin position="2"/>
        <end position="161"/>
    </location>
</feature>
<keyword evidence="3" id="KW-0238">DNA-binding</keyword>
<name>R6I9B8_9FIRM</name>
<dbReference type="AlphaFoldDB" id="R6I9B8"/>
<dbReference type="CDD" id="cd17262">
    <property type="entry name" value="RMtype1_S_Aco12261I-TRD2-CR2"/>
    <property type="match status" value="1"/>
</dbReference>
<dbReference type="Gene3D" id="3.90.220.20">
    <property type="entry name" value="DNA methylase specificity domains"/>
    <property type="match status" value="2"/>
</dbReference>
<dbReference type="STRING" id="1262914.BN533_01841"/>
<dbReference type="GO" id="GO:0009307">
    <property type="term" value="P:DNA restriction-modification system"/>
    <property type="evidence" value="ECO:0007669"/>
    <property type="project" value="UniProtKB-KW"/>
</dbReference>
<evidence type="ECO:0000256" key="2">
    <source>
        <dbReference type="ARBA" id="ARBA00022747"/>
    </source>
</evidence>
<feature type="domain" description="Type I restriction modification DNA specificity" evidence="5">
    <location>
        <begin position="181"/>
        <end position="356"/>
    </location>
</feature>
<evidence type="ECO:0000313" key="6">
    <source>
        <dbReference type="EMBL" id="CDB46828.1"/>
    </source>
</evidence>
<keyword evidence="6" id="KW-0255">Endonuclease</keyword>
<keyword evidence="2" id="KW-0680">Restriction system</keyword>
<dbReference type="EMBL" id="CBDS010000100">
    <property type="protein sequence ID" value="CDB46828.1"/>
    <property type="molecule type" value="Genomic_DNA"/>
</dbReference>